<keyword evidence="5 7" id="KW-1133">Transmembrane helix</keyword>
<dbReference type="InterPro" id="IPR035906">
    <property type="entry name" value="MetI-like_sf"/>
</dbReference>
<keyword evidence="2 7" id="KW-0813">Transport</keyword>
<evidence type="ECO:0000313" key="10">
    <source>
        <dbReference type="EMBL" id="WDI04611.1"/>
    </source>
</evidence>
<reference evidence="9 12" key="1">
    <citation type="submission" date="2023-02" db="EMBL/GenBank/DDBJ databases">
        <title>Pathogen: clinical or host-associated sample.</title>
        <authorList>
            <person name="Hergert J."/>
            <person name="Casey R."/>
            <person name="Wagner J."/>
            <person name="Young E.L."/>
            <person name="Oakeson K.F."/>
        </authorList>
    </citation>
    <scope>NUCLEOTIDE SEQUENCE</scope>
    <source>
        <strain evidence="10 12">2022CK-00829</strain>
        <strain evidence="9">2022CK-00830</strain>
    </source>
</reference>
<feature type="domain" description="ABC transmembrane type-1" evidence="8">
    <location>
        <begin position="75"/>
        <end position="276"/>
    </location>
</feature>
<feature type="transmembrane region" description="Helical" evidence="7">
    <location>
        <begin position="183"/>
        <end position="205"/>
    </location>
</feature>
<keyword evidence="6 7" id="KW-0472">Membrane</keyword>
<evidence type="ECO:0000256" key="3">
    <source>
        <dbReference type="ARBA" id="ARBA00022475"/>
    </source>
</evidence>
<dbReference type="PANTHER" id="PTHR43744">
    <property type="entry name" value="ABC TRANSPORTER PERMEASE PROTEIN MG189-RELATED-RELATED"/>
    <property type="match status" value="1"/>
</dbReference>
<dbReference type="PROSITE" id="PS50928">
    <property type="entry name" value="ABC_TM1"/>
    <property type="match status" value="1"/>
</dbReference>
<dbReference type="Proteomes" id="UP001220962">
    <property type="component" value="Chromosome"/>
</dbReference>
<dbReference type="Pfam" id="PF00528">
    <property type="entry name" value="BPD_transp_1"/>
    <property type="match status" value="1"/>
</dbReference>
<evidence type="ECO:0000256" key="2">
    <source>
        <dbReference type="ARBA" id="ARBA00022448"/>
    </source>
</evidence>
<sequence>MVQDKTAASRMFDVINYILLTIAALAAVLPFIYVIAVSFTAPQEVAKGGLILFPKEWSLSAYQYIFSTNTLIRSLSVTIYVTIVGTLFNLVFTCLVAYPLSRPRLQGRRYIMLGVLFTMLFSGGMIPTYFVVQNLHLTNSLWSLIIPSAISAFNLIVLKNFFQQIPSELEDCSKIDGCTDIGVFFRIVLPLSGPAIATFALFYAVDHWNTFFSAVLYINDNTKWPIQVYLREIVILAQSSIGDSTAFEDLDIQPLTIRMAVVVFATMPILLVYPFLQKHFVKGVMLGSVKG</sequence>
<dbReference type="GO" id="GO:0055085">
    <property type="term" value="P:transmembrane transport"/>
    <property type="evidence" value="ECO:0007669"/>
    <property type="project" value="InterPro"/>
</dbReference>
<keyword evidence="12" id="KW-1185">Reference proteome</keyword>
<feature type="transmembrane region" description="Helical" evidence="7">
    <location>
        <begin position="14"/>
        <end position="36"/>
    </location>
</feature>
<dbReference type="SUPFAM" id="SSF161098">
    <property type="entry name" value="MetI-like"/>
    <property type="match status" value="1"/>
</dbReference>
<dbReference type="EMBL" id="CP118101">
    <property type="protein sequence ID" value="WDH84927.1"/>
    <property type="molecule type" value="Genomic_DNA"/>
</dbReference>
<evidence type="ECO:0000256" key="6">
    <source>
        <dbReference type="ARBA" id="ARBA00023136"/>
    </source>
</evidence>
<feature type="transmembrane region" description="Helical" evidence="7">
    <location>
        <begin position="255"/>
        <end position="276"/>
    </location>
</feature>
<name>A0AAX3N5L6_9BACL</name>
<evidence type="ECO:0000256" key="5">
    <source>
        <dbReference type="ARBA" id="ARBA00022989"/>
    </source>
</evidence>
<feature type="transmembrane region" description="Helical" evidence="7">
    <location>
        <begin position="110"/>
        <end position="132"/>
    </location>
</feature>
<evidence type="ECO:0000313" key="9">
    <source>
        <dbReference type="EMBL" id="WDH84927.1"/>
    </source>
</evidence>
<gene>
    <name evidence="9" type="ORF">PUW23_12240</name>
    <name evidence="10" type="ORF">PUW25_11920</name>
</gene>
<dbReference type="PANTHER" id="PTHR43744:SF9">
    <property type="entry name" value="POLYGALACTURONAN_RHAMNOGALACTURONAN TRANSPORT SYSTEM PERMEASE PROTEIN YTCP"/>
    <property type="match status" value="1"/>
</dbReference>
<organism evidence="9 11">
    <name type="scientific">Paenibacillus urinalis</name>
    <dbReference type="NCBI Taxonomy" id="521520"/>
    <lineage>
        <taxon>Bacteria</taxon>
        <taxon>Bacillati</taxon>
        <taxon>Bacillota</taxon>
        <taxon>Bacilli</taxon>
        <taxon>Bacillales</taxon>
        <taxon>Paenibacillaceae</taxon>
        <taxon>Paenibacillus</taxon>
    </lineage>
</organism>
<keyword evidence="4 7" id="KW-0812">Transmembrane</keyword>
<proteinExistence type="inferred from homology"/>
<evidence type="ECO:0000259" key="8">
    <source>
        <dbReference type="PROSITE" id="PS50928"/>
    </source>
</evidence>
<dbReference type="Proteomes" id="UP001221519">
    <property type="component" value="Chromosome"/>
</dbReference>
<dbReference type="CDD" id="cd06261">
    <property type="entry name" value="TM_PBP2"/>
    <property type="match status" value="1"/>
</dbReference>
<evidence type="ECO:0000256" key="4">
    <source>
        <dbReference type="ARBA" id="ARBA00022692"/>
    </source>
</evidence>
<dbReference type="EMBL" id="CP118108">
    <property type="protein sequence ID" value="WDI04611.1"/>
    <property type="molecule type" value="Genomic_DNA"/>
</dbReference>
<keyword evidence="3" id="KW-1003">Cell membrane</keyword>
<evidence type="ECO:0000313" key="11">
    <source>
        <dbReference type="Proteomes" id="UP001220962"/>
    </source>
</evidence>
<accession>A0AAX3N5L6</accession>
<evidence type="ECO:0000256" key="1">
    <source>
        <dbReference type="ARBA" id="ARBA00004651"/>
    </source>
</evidence>
<protein>
    <submittedName>
        <fullName evidence="9">Carbohydrate ABC transporter permease</fullName>
    </submittedName>
</protein>
<feature type="transmembrane region" description="Helical" evidence="7">
    <location>
        <begin position="77"/>
        <end position="98"/>
    </location>
</feature>
<dbReference type="GO" id="GO:0005886">
    <property type="term" value="C:plasma membrane"/>
    <property type="evidence" value="ECO:0007669"/>
    <property type="project" value="UniProtKB-SubCell"/>
</dbReference>
<comment type="similarity">
    <text evidence="7">Belongs to the binding-protein-dependent transport system permease family.</text>
</comment>
<dbReference type="Gene3D" id="1.10.3720.10">
    <property type="entry name" value="MetI-like"/>
    <property type="match status" value="1"/>
</dbReference>
<dbReference type="RefSeq" id="WP_047911675.1">
    <property type="nucleotide sequence ID" value="NZ_CP118101.1"/>
</dbReference>
<feature type="transmembrane region" description="Helical" evidence="7">
    <location>
        <begin position="144"/>
        <end position="162"/>
    </location>
</feature>
<evidence type="ECO:0000313" key="12">
    <source>
        <dbReference type="Proteomes" id="UP001221519"/>
    </source>
</evidence>
<evidence type="ECO:0000256" key="7">
    <source>
        <dbReference type="RuleBase" id="RU363032"/>
    </source>
</evidence>
<dbReference type="AlphaFoldDB" id="A0AAX3N5L6"/>
<dbReference type="InterPro" id="IPR000515">
    <property type="entry name" value="MetI-like"/>
</dbReference>
<comment type="subcellular location">
    <subcellularLocation>
        <location evidence="1 7">Cell membrane</location>
        <topology evidence="1 7">Multi-pass membrane protein</topology>
    </subcellularLocation>
</comment>